<dbReference type="OrthoDB" id="6227953at2"/>
<dbReference type="STRING" id="336831.WG68_10435"/>
<dbReference type="InterPro" id="IPR045503">
    <property type="entry name" value="DUF6488"/>
</dbReference>
<evidence type="ECO:0000313" key="3">
    <source>
        <dbReference type="Proteomes" id="UP000034228"/>
    </source>
</evidence>
<dbReference type="PATRIC" id="fig|336831.14.peg.969"/>
<keyword evidence="3" id="KW-1185">Reference proteome</keyword>
<keyword evidence="1" id="KW-0732">Signal</keyword>
<dbReference type="Proteomes" id="UP000034228">
    <property type="component" value="Unassembled WGS sequence"/>
</dbReference>
<reference evidence="2 3" key="1">
    <citation type="submission" date="2015-03" db="EMBL/GenBank/DDBJ databases">
        <title>Draft genome sequences of two protease-producing strains of Arsukibacterium isolated from two cold and alkaline environments.</title>
        <authorList>
            <person name="Lylloff J.E."/>
            <person name="Skov L.B."/>
            <person name="Jepsen M."/>
            <person name="Hallin P.F."/>
            <person name="Sorensen S.J."/>
            <person name="Stougaard P."/>
            <person name="Glaring M.A."/>
        </authorList>
    </citation>
    <scope>NUCLEOTIDE SEQUENCE [LARGE SCALE GENOMIC DNA]</scope>
    <source>
        <strain evidence="2 3">GCM72</strain>
    </source>
</reference>
<comment type="caution">
    <text evidence="2">The sequence shown here is derived from an EMBL/GenBank/DDBJ whole genome shotgun (WGS) entry which is preliminary data.</text>
</comment>
<organism evidence="2 3">
    <name type="scientific">Arsukibacterium ikkense</name>
    <dbReference type="NCBI Taxonomy" id="336831"/>
    <lineage>
        <taxon>Bacteria</taxon>
        <taxon>Pseudomonadati</taxon>
        <taxon>Pseudomonadota</taxon>
        <taxon>Gammaproteobacteria</taxon>
        <taxon>Chromatiales</taxon>
        <taxon>Chromatiaceae</taxon>
        <taxon>Arsukibacterium</taxon>
    </lineage>
</organism>
<proteinExistence type="predicted"/>
<accession>A0A0M2V481</accession>
<gene>
    <name evidence="2" type="ORF">WG68_10435</name>
</gene>
<protein>
    <recommendedName>
        <fullName evidence="4">PepSY domain-containing protein</fullName>
    </recommendedName>
</protein>
<feature type="chain" id="PRO_5005644471" description="PepSY domain-containing protein" evidence="1">
    <location>
        <begin position="22"/>
        <end position="110"/>
    </location>
</feature>
<dbReference type="RefSeq" id="WP_046557630.1">
    <property type="nucleotide sequence ID" value="NZ_LAHO01000009.1"/>
</dbReference>
<dbReference type="AlphaFoldDB" id="A0A0M2V481"/>
<evidence type="ECO:0000313" key="2">
    <source>
        <dbReference type="EMBL" id="KKO45456.1"/>
    </source>
</evidence>
<evidence type="ECO:0000256" key="1">
    <source>
        <dbReference type="SAM" id="SignalP"/>
    </source>
</evidence>
<evidence type="ECO:0008006" key="4">
    <source>
        <dbReference type="Google" id="ProtNLM"/>
    </source>
</evidence>
<dbReference type="EMBL" id="LAHO01000009">
    <property type="protein sequence ID" value="KKO45456.1"/>
    <property type="molecule type" value="Genomic_DNA"/>
</dbReference>
<name>A0A0M2V481_9GAMM</name>
<sequence length="110" mass="11846">MKKLVSAAALCCMLISGGTMAHADHGIISSQQAVAIAVKSVQQMTFKDFGFVVGKLDASWKELEAKQFSVVSIEEGFYIVSAVNSSKAEQVFFKIANNGQVLDVKPVNDF</sequence>
<dbReference type="Pfam" id="PF20098">
    <property type="entry name" value="DUF6488"/>
    <property type="match status" value="1"/>
</dbReference>
<feature type="signal peptide" evidence="1">
    <location>
        <begin position="1"/>
        <end position="21"/>
    </location>
</feature>